<protein>
    <submittedName>
        <fullName evidence="2">T9SS type A sorting domain-containing protein</fullName>
    </submittedName>
</protein>
<sequence>ASRTVNILSVEGTFASGFYSWNQEYKQTRYQLNTGGSITGVYYGNLDNDEHSELWVSVYDNFSLRCIESTGPNSYVDSAHVVQLDKLDPDHDSYIIKAFVHGDIDGDGTNEIIVESTFTGKLFLLKAVGDVQDSVSVTLLPFLQPGAFTTLALGDQDHGSGSDGMDLYSGGTSNGIWDFEFVGGALTDSASWMVYNFGRDTAAVDTVMEMVVDTTVTPWDTTYVPTPSPVISPSWMVFVPKVDLDGDGNKELVASYLVAGSTTPMDSTANGTPIPDENKRWLQVFEFGAGVETAIENNWKVITAEDFVLKQNYPNPFNPTTTIEFYLPVKKQISLTIYNALGQKVKTLINNQVVSAGNHALQWEGTNDAGAKVASGMYIYELKYGNFKQTKRMMLMK</sequence>
<reference evidence="2" key="1">
    <citation type="journal article" date="2020" name="mSystems">
        <title>Genome- and Community-Level Interaction Insights into Carbon Utilization and Element Cycling Functions of Hydrothermarchaeota in Hydrothermal Sediment.</title>
        <authorList>
            <person name="Zhou Z."/>
            <person name="Liu Y."/>
            <person name="Xu W."/>
            <person name="Pan J."/>
            <person name="Luo Z.H."/>
            <person name="Li M."/>
        </authorList>
    </citation>
    <scope>NUCLEOTIDE SEQUENCE [LARGE SCALE GENOMIC DNA]</scope>
    <source>
        <strain evidence="2">HyVt-76</strain>
    </source>
</reference>
<evidence type="ECO:0000313" key="2">
    <source>
        <dbReference type="EMBL" id="HHE54552.1"/>
    </source>
</evidence>
<dbReference type="SUPFAM" id="SSF69318">
    <property type="entry name" value="Integrin alpha N-terminal domain"/>
    <property type="match status" value="1"/>
</dbReference>
<dbReference type="EMBL" id="DRTD01000155">
    <property type="protein sequence ID" value="HHE54552.1"/>
    <property type="molecule type" value="Genomic_DNA"/>
</dbReference>
<organism evidence="2">
    <name type="scientific">Caldithrix abyssi</name>
    <dbReference type="NCBI Taxonomy" id="187145"/>
    <lineage>
        <taxon>Bacteria</taxon>
        <taxon>Pseudomonadati</taxon>
        <taxon>Calditrichota</taxon>
        <taxon>Calditrichia</taxon>
        <taxon>Calditrichales</taxon>
        <taxon>Calditrichaceae</taxon>
        <taxon>Caldithrix</taxon>
    </lineage>
</organism>
<feature type="non-terminal residue" evidence="2">
    <location>
        <position position="1"/>
    </location>
</feature>
<gene>
    <name evidence="2" type="ORF">ENL21_02135</name>
</gene>
<dbReference type="InterPro" id="IPR028994">
    <property type="entry name" value="Integrin_alpha_N"/>
</dbReference>
<dbReference type="Proteomes" id="UP000886111">
    <property type="component" value="Unassembled WGS sequence"/>
</dbReference>
<dbReference type="NCBIfam" id="TIGR04183">
    <property type="entry name" value="Por_Secre_tail"/>
    <property type="match status" value="1"/>
</dbReference>
<name>A0A7V5LIB5_CALAY</name>
<dbReference type="InterPro" id="IPR026444">
    <property type="entry name" value="Secre_tail"/>
</dbReference>
<dbReference type="InterPro" id="IPR025965">
    <property type="entry name" value="FlgD/Vpr_Ig-like"/>
</dbReference>
<feature type="domain" description="FlgD/Vpr Ig-like" evidence="1">
    <location>
        <begin position="331"/>
        <end position="384"/>
    </location>
</feature>
<comment type="caution">
    <text evidence="2">The sequence shown here is derived from an EMBL/GenBank/DDBJ whole genome shotgun (WGS) entry which is preliminary data.</text>
</comment>
<dbReference type="Gene3D" id="2.60.40.4070">
    <property type="match status" value="1"/>
</dbReference>
<accession>A0A7V5LIB5</accession>
<evidence type="ECO:0000259" key="1">
    <source>
        <dbReference type="Pfam" id="PF13860"/>
    </source>
</evidence>
<proteinExistence type="predicted"/>
<dbReference type="AlphaFoldDB" id="A0A7V5LIB5"/>
<dbReference type="Pfam" id="PF13860">
    <property type="entry name" value="FlgD_ig"/>
    <property type="match status" value="1"/>
</dbReference>